<name>A0AAD5N2A1_PARTN</name>
<protein>
    <recommendedName>
        <fullName evidence="1">UFSP N-terminal MPN domain-containing protein</fullName>
    </recommendedName>
</protein>
<comment type="caution">
    <text evidence="2">The sequence shown here is derived from an EMBL/GenBank/DDBJ whole genome shotgun (WGS) entry which is preliminary data.</text>
</comment>
<feature type="domain" description="UFSP N-terminal MPN" evidence="1">
    <location>
        <begin position="11"/>
        <end position="54"/>
    </location>
</feature>
<sequence length="149" mass="16398">MDDKHGTHVPDIGLVGNVRVEGEDAPLIGNGFTLTITREVLESADCTAFLSSNDFTRHSSLIPDGLSMRIQVEFSCALRNGSEGVDLRSAAEKFITNLDQLTFASTNKGILLRKNSSKAAKNIKKLPWTSFLTELHSIRIFYSSKHFVA</sequence>
<keyword evidence="3" id="KW-1185">Reference proteome</keyword>
<organism evidence="2 3">
    <name type="scientific">Parelaphostrongylus tenuis</name>
    <name type="common">Meningeal worm</name>
    <dbReference type="NCBI Taxonomy" id="148309"/>
    <lineage>
        <taxon>Eukaryota</taxon>
        <taxon>Metazoa</taxon>
        <taxon>Ecdysozoa</taxon>
        <taxon>Nematoda</taxon>
        <taxon>Chromadorea</taxon>
        <taxon>Rhabditida</taxon>
        <taxon>Rhabditina</taxon>
        <taxon>Rhabditomorpha</taxon>
        <taxon>Strongyloidea</taxon>
        <taxon>Metastrongylidae</taxon>
        <taxon>Parelaphostrongylus</taxon>
    </lineage>
</organism>
<dbReference type="InterPro" id="IPR054308">
    <property type="entry name" value="UFSP_MPN"/>
</dbReference>
<dbReference type="Proteomes" id="UP001196413">
    <property type="component" value="Unassembled WGS sequence"/>
</dbReference>
<dbReference type="AlphaFoldDB" id="A0AAD5N2A1"/>
<gene>
    <name evidence="2" type="ORF">KIN20_017167</name>
</gene>
<evidence type="ECO:0000259" key="1">
    <source>
        <dbReference type="Pfam" id="PF22084"/>
    </source>
</evidence>
<accession>A0AAD5N2A1</accession>
<evidence type="ECO:0000313" key="2">
    <source>
        <dbReference type="EMBL" id="KAJ1358681.1"/>
    </source>
</evidence>
<reference evidence="2" key="1">
    <citation type="submission" date="2021-06" db="EMBL/GenBank/DDBJ databases">
        <title>Parelaphostrongylus tenuis whole genome reference sequence.</title>
        <authorList>
            <person name="Garwood T.J."/>
            <person name="Larsen P.A."/>
            <person name="Fountain-Jones N.M."/>
            <person name="Garbe J.R."/>
            <person name="Macchietto M.G."/>
            <person name="Kania S.A."/>
            <person name="Gerhold R.W."/>
            <person name="Richards J.E."/>
            <person name="Wolf T.M."/>
        </authorList>
    </citation>
    <scope>NUCLEOTIDE SEQUENCE</scope>
    <source>
        <strain evidence="2">MNPRO001-30</strain>
        <tissue evidence="2">Meninges</tissue>
    </source>
</reference>
<dbReference type="Pfam" id="PF22084">
    <property type="entry name" value="UfSP_MPN_N"/>
    <property type="match status" value="1"/>
</dbReference>
<evidence type="ECO:0000313" key="3">
    <source>
        <dbReference type="Proteomes" id="UP001196413"/>
    </source>
</evidence>
<dbReference type="EMBL" id="JAHQIW010003422">
    <property type="protein sequence ID" value="KAJ1358681.1"/>
    <property type="molecule type" value="Genomic_DNA"/>
</dbReference>
<proteinExistence type="predicted"/>